<dbReference type="Gene3D" id="3.30.2320.80">
    <property type="match status" value="1"/>
</dbReference>
<accession>A0A8J6T9T3</accession>
<proteinExistence type="inferred from homology"/>
<dbReference type="GO" id="GO:0016151">
    <property type="term" value="F:nickel cation binding"/>
    <property type="evidence" value="ECO:0007669"/>
    <property type="project" value="UniProtKB-UniRule"/>
</dbReference>
<organism evidence="5 6">
    <name type="scientific">Candidatus Desulfacyla euxinica</name>
    <dbReference type="NCBI Taxonomy" id="2841693"/>
    <lineage>
        <taxon>Bacteria</taxon>
        <taxon>Deltaproteobacteria</taxon>
        <taxon>Candidatus Desulfacyla</taxon>
    </lineage>
</organism>
<dbReference type="NCBIfam" id="TIGR00100">
    <property type="entry name" value="hypA"/>
    <property type="match status" value="1"/>
</dbReference>
<evidence type="ECO:0000256" key="3">
    <source>
        <dbReference type="ARBA" id="ARBA00022833"/>
    </source>
</evidence>
<gene>
    <name evidence="4 5" type="primary">hypA</name>
    <name evidence="5" type="ORF">H8E19_13505</name>
</gene>
<sequence>MHELQVTERILDIVLRHAQTNGANRIISIQLKIGELSDLENEWVQKYFDHLSKDTIAKNAKLKIERIPVVMKCDDCEHSFEINIKEIKDIQCPECAHKQCTLISGREYYIKDMEVI</sequence>
<keyword evidence="1 4" id="KW-0533">Nickel</keyword>
<comment type="function">
    <text evidence="4">Involved in the maturation of [NiFe] hydrogenases. Required for nickel insertion into the metal center of the hydrogenase.</text>
</comment>
<comment type="caution">
    <text evidence="5">The sequence shown here is derived from an EMBL/GenBank/DDBJ whole genome shotgun (WGS) entry which is preliminary data.</text>
</comment>
<protein>
    <recommendedName>
        <fullName evidence="4">Hydrogenase maturation factor HypA</fullName>
    </recommendedName>
</protein>
<reference evidence="5 6" key="1">
    <citation type="submission" date="2020-08" db="EMBL/GenBank/DDBJ databases">
        <title>Bridging the membrane lipid divide: bacteria of the FCB group superphylum have the potential to synthesize archaeal ether lipids.</title>
        <authorList>
            <person name="Villanueva L."/>
            <person name="Von Meijenfeldt F.A.B."/>
            <person name="Westbye A.B."/>
            <person name="Yadav S."/>
            <person name="Hopmans E.C."/>
            <person name="Dutilh B.E."/>
            <person name="Sinninghe Damste J.S."/>
        </authorList>
    </citation>
    <scope>NUCLEOTIDE SEQUENCE [LARGE SCALE GENOMIC DNA]</scope>
    <source>
        <strain evidence="5">NIOZ-UU27</strain>
    </source>
</reference>
<comment type="similarity">
    <text evidence="4">Belongs to the HypA/HybF family.</text>
</comment>
<dbReference type="PANTHER" id="PTHR34535">
    <property type="entry name" value="HYDROGENASE MATURATION FACTOR HYPA"/>
    <property type="match status" value="1"/>
</dbReference>
<feature type="binding site" evidence="4">
    <location>
        <position position="92"/>
    </location>
    <ligand>
        <name>Zn(2+)</name>
        <dbReference type="ChEBI" id="CHEBI:29105"/>
    </ligand>
</feature>
<feature type="binding site" evidence="4">
    <location>
        <position position="73"/>
    </location>
    <ligand>
        <name>Zn(2+)</name>
        <dbReference type="ChEBI" id="CHEBI:29105"/>
    </ligand>
</feature>
<feature type="binding site" evidence="4">
    <location>
        <position position="76"/>
    </location>
    <ligand>
        <name>Zn(2+)</name>
        <dbReference type="ChEBI" id="CHEBI:29105"/>
    </ligand>
</feature>
<dbReference type="InterPro" id="IPR000688">
    <property type="entry name" value="HypA/HybF"/>
</dbReference>
<dbReference type="PANTHER" id="PTHR34535:SF3">
    <property type="entry name" value="HYDROGENASE MATURATION FACTOR HYPA"/>
    <property type="match status" value="1"/>
</dbReference>
<evidence type="ECO:0000256" key="1">
    <source>
        <dbReference type="ARBA" id="ARBA00022596"/>
    </source>
</evidence>
<dbReference type="GO" id="GO:0051604">
    <property type="term" value="P:protein maturation"/>
    <property type="evidence" value="ECO:0007669"/>
    <property type="project" value="InterPro"/>
</dbReference>
<evidence type="ECO:0000256" key="4">
    <source>
        <dbReference type="HAMAP-Rule" id="MF_00213"/>
    </source>
</evidence>
<dbReference type="Proteomes" id="UP000650524">
    <property type="component" value="Unassembled WGS sequence"/>
</dbReference>
<evidence type="ECO:0000313" key="5">
    <source>
        <dbReference type="EMBL" id="MBC8178416.1"/>
    </source>
</evidence>
<dbReference type="Pfam" id="PF01155">
    <property type="entry name" value="HypA"/>
    <property type="match status" value="1"/>
</dbReference>
<name>A0A8J6T9T3_9DELT</name>
<dbReference type="EMBL" id="JACNJD010000279">
    <property type="protein sequence ID" value="MBC8178416.1"/>
    <property type="molecule type" value="Genomic_DNA"/>
</dbReference>
<keyword evidence="2 4" id="KW-0479">Metal-binding</keyword>
<evidence type="ECO:0000256" key="2">
    <source>
        <dbReference type="ARBA" id="ARBA00022723"/>
    </source>
</evidence>
<dbReference type="GO" id="GO:0008270">
    <property type="term" value="F:zinc ion binding"/>
    <property type="evidence" value="ECO:0007669"/>
    <property type="project" value="UniProtKB-UniRule"/>
</dbReference>
<dbReference type="PIRSF" id="PIRSF004761">
    <property type="entry name" value="Hydrgn_mat_HypA"/>
    <property type="match status" value="1"/>
</dbReference>
<feature type="binding site" evidence="4">
    <location>
        <position position="2"/>
    </location>
    <ligand>
        <name>Ni(2+)</name>
        <dbReference type="ChEBI" id="CHEBI:49786"/>
    </ligand>
</feature>
<feature type="binding site" evidence="4">
    <location>
        <position position="95"/>
    </location>
    <ligand>
        <name>Zn(2+)</name>
        <dbReference type="ChEBI" id="CHEBI:29105"/>
    </ligand>
</feature>
<dbReference type="AlphaFoldDB" id="A0A8J6T9T3"/>
<keyword evidence="3 4" id="KW-0862">Zinc</keyword>
<dbReference type="HAMAP" id="MF_00213">
    <property type="entry name" value="HypA_HybF"/>
    <property type="match status" value="1"/>
</dbReference>
<evidence type="ECO:0000313" key="6">
    <source>
        <dbReference type="Proteomes" id="UP000650524"/>
    </source>
</evidence>